<evidence type="ECO:0000256" key="8">
    <source>
        <dbReference type="SAM" id="SignalP"/>
    </source>
</evidence>
<dbReference type="PANTHER" id="PTHR43806:SF11">
    <property type="entry name" value="CEREVISIN-RELATED"/>
    <property type="match status" value="1"/>
</dbReference>
<reference evidence="10" key="1">
    <citation type="submission" date="2021-01" db="EMBL/GenBank/DDBJ databases">
        <title>Whole genome shotgun sequence of Virgisporangium aurantiacum NBRC 16421.</title>
        <authorList>
            <person name="Komaki H."/>
            <person name="Tamura T."/>
        </authorList>
    </citation>
    <scope>NUCLEOTIDE SEQUENCE</scope>
    <source>
        <strain evidence="10">NBRC 16421</strain>
    </source>
</reference>
<dbReference type="AlphaFoldDB" id="A0A8J3ZGS4"/>
<protein>
    <submittedName>
        <fullName evidence="10">Type VII secretion-associated serine protease</fullName>
    </submittedName>
</protein>
<keyword evidence="7" id="KW-0812">Transmembrane</keyword>
<dbReference type="InterPro" id="IPR023827">
    <property type="entry name" value="Peptidase_S8_Asp-AS"/>
</dbReference>
<dbReference type="PROSITE" id="PS00136">
    <property type="entry name" value="SUBTILASE_ASP"/>
    <property type="match status" value="1"/>
</dbReference>
<dbReference type="Proteomes" id="UP000612585">
    <property type="component" value="Unassembled WGS sequence"/>
</dbReference>
<dbReference type="GO" id="GO:0006508">
    <property type="term" value="P:proteolysis"/>
    <property type="evidence" value="ECO:0007669"/>
    <property type="project" value="UniProtKB-KW"/>
</dbReference>
<evidence type="ECO:0000313" key="11">
    <source>
        <dbReference type="Proteomes" id="UP000612585"/>
    </source>
</evidence>
<keyword evidence="2 10" id="KW-0645">Protease</keyword>
<evidence type="ECO:0000256" key="1">
    <source>
        <dbReference type="ARBA" id="ARBA00011073"/>
    </source>
</evidence>
<name>A0A8J3ZGS4_9ACTN</name>
<keyword evidence="11" id="KW-1185">Reference proteome</keyword>
<dbReference type="SUPFAM" id="SSF52743">
    <property type="entry name" value="Subtilisin-like"/>
    <property type="match status" value="1"/>
</dbReference>
<dbReference type="InterPro" id="IPR000209">
    <property type="entry name" value="Peptidase_S8/S53_dom"/>
</dbReference>
<dbReference type="GO" id="GO:0004252">
    <property type="term" value="F:serine-type endopeptidase activity"/>
    <property type="evidence" value="ECO:0007669"/>
    <property type="project" value="InterPro"/>
</dbReference>
<dbReference type="PANTHER" id="PTHR43806">
    <property type="entry name" value="PEPTIDASE S8"/>
    <property type="match status" value="1"/>
</dbReference>
<dbReference type="InterPro" id="IPR050131">
    <property type="entry name" value="Peptidase_S8_subtilisin-like"/>
</dbReference>
<dbReference type="InterPro" id="IPR015500">
    <property type="entry name" value="Peptidase_S8_subtilisin-rel"/>
</dbReference>
<dbReference type="EMBL" id="BOPG01000081">
    <property type="protein sequence ID" value="GIJ62632.1"/>
    <property type="molecule type" value="Genomic_DNA"/>
</dbReference>
<keyword evidence="7" id="KW-1133">Transmembrane helix</keyword>
<dbReference type="PROSITE" id="PS51892">
    <property type="entry name" value="SUBTILASE"/>
    <property type="match status" value="1"/>
</dbReference>
<feature type="transmembrane region" description="Helical" evidence="7">
    <location>
        <begin position="357"/>
        <end position="379"/>
    </location>
</feature>
<evidence type="ECO:0000256" key="4">
    <source>
        <dbReference type="ARBA" id="ARBA00022825"/>
    </source>
</evidence>
<evidence type="ECO:0000259" key="9">
    <source>
        <dbReference type="Pfam" id="PF00082"/>
    </source>
</evidence>
<keyword evidence="3" id="KW-0378">Hydrolase</keyword>
<accession>A0A8J3ZGS4</accession>
<feature type="chain" id="PRO_5035256611" evidence="8">
    <location>
        <begin position="31"/>
        <end position="417"/>
    </location>
</feature>
<keyword evidence="4" id="KW-0720">Serine protease</keyword>
<dbReference type="RefSeq" id="WP_204008404.1">
    <property type="nucleotide sequence ID" value="NZ_BOPG01000081.1"/>
</dbReference>
<gene>
    <name evidence="10" type="ORF">Vau01_101480</name>
</gene>
<evidence type="ECO:0000313" key="10">
    <source>
        <dbReference type="EMBL" id="GIJ62632.1"/>
    </source>
</evidence>
<evidence type="ECO:0000256" key="3">
    <source>
        <dbReference type="ARBA" id="ARBA00022801"/>
    </source>
</evidence>
<evidence type="ECO:0000256" key="5">
    <source>
        <dbReference type="PROSITE-ProRule" id="PRU01240"/>
    </source>
</evidence>
<proteinExistence type="inferred from homology"/>
<keyword evidence="7" id="KW-0472">Membrane</keyword>
<comment type="caution">
    <text evidence="5">Lacks conserved residue(s) required for the propagation of feature annotation.</text>
</comment>
<evidence type="ECO:0000256" key="7">
    <source>
        <dbReference type="SAM" id="Phobius"/>
    </source>
</evidence>
<evidence type="ECO:0000256" key="6">
    <source>
        <dbReference type="SAM" id="MobiDB-lite"/>
    </source>
</evidence>
<comment type="caution">
    <text evidence="10">The sequence shown here is derived from an EMBL/GenBank/DDBJ whole genome shotgun (WGS) entry which is preliminary data.</text>
</comment>
<comment type="similarity">
    <text evidence="1 5">Belongs to the peptidase S8 family.</text>
</comment>
<dbReference type="InterPro" id="IPR036852">
    <property type="entry name" value="Peptidase_S8/S53_dom_sf"/>
</dbReference>
<dbReference type="Gene3D" id="3.40.50.200">
    <property type="entry name" value="Peptidase S8/S53 domain"/>
    <property type="match status" value="1"/>
</dbReference>
<sequence>MRRGPAVRAWAVAAVAAAGLVAVPAAPAVAAPNCTDPGTAFAPVPWPQRMFNVERVWALTRGANVRVAVLDSGVDAGHPQLAGRVEPGTDLIAPGGNGASDCAGRGTQTAGIIVAQPQPNIGFHGIAPQATVLPVRVSDNETSGPSAGVAGLANGIRFAVTRGAKVILVPMAAYLPSPDLAAAVATAVAADVLIVAAVGEDGGTNGGNRVPYPASLPGVIGVAAIEESTMATKNSGRGPFIDLVAPGAAVVSTQRGGGLTLVDGSAYAAAFVAGAAALVRSWWPTMSIAEVTQRLTATAAPAPGGIDSTAYGNGIVNPYGALADQLTDAEPGVLPGFDRDDASDVARERSWSSSGNLARLLAGIGVLVALALVGLGAAVPRGRRRRWRPRITRQPVQRVEDEEPSPPVRLFADRETT</sequence>
<feature type="signal peptide" evidence="8">
    <location>
        <begin position="1"/>
        <end position="30"/>
    </location>
</feature>
<dbReference type="PRINTS" id="PR00723">
    <property type="entry name" value="SUBTILISIN"/>
</dbReference>
<dbReference type="Pfam" id="PF00082">
    <property type="entry name" value="Peptidase_S8"/>
    <property type="match status" value="1"/>
</dbReference>
<organism evidence="10 11">
    <name type="scientific">Virgisporangium aurantiacum</name>
    <dbReference type="NCBI Taxonomy" id="175570"/>
    <lineage>
        <taxon>Bacteria</taxon>
        <taxon>Bacillati</taxon>
        <taxon>Actinomycetota</taxon>
        <taxon>Actinomycetes</taxon>
        <taxon>Micromonosporales</taxon>
        <taxon>Micromonosporaceae</taxon>
        <taxon>Virgisporangium</taxon>
    </lineage>
</organism>
<keyword evidence="8" id="KW-0732">Signal</keyword>
<feature type="region of interest" description="Disordered" evidence="6">
    <location>
        <begin position="390"/>
        <end position="417"/>
    </location>
</feature>
<evidence type="ECO:0000256" key="2">
    <source>
        <dbReference type="ARBA" id="ARBA00022670"/>
    </source>
</evidence>
<feature type="domain" description="Peptidase S8/S53" evidence="9">
    <location>
        <begin position="62"/>
        <end position="314"/>
    </location>
</feature>